<dbReference type="AlphaFoldDB" id="A0A3A4QTR7"/>
<dbReference type="PANTHER" id="PTHR42953">
    <property type="entry name" value="HIGH-AFFINITY ZINC UPTAKE SYSTEM PROTEIN ZNUA-RELATED"/>
    <property type="match status" value="1"/>
</dbReference>
<evidence type="ECO:0008006" key="3">
    <source>
        <dbReference type="Google" id="ProtNLM"/>
    </source>
</evidence>
<dbReference type="PANTHER" id="PTHR42953:SF2">
    <property type="entry name" value="ADHESION PROTEIN"/>
    <property type="match status" value="1"/>
</dbReference>
<dbReference type="Pfam" id="PF01297">
    <property type="entry name" value="ZnuA"/>
    <property type="match status" value="1"/>
</dbReference>
<evidence type="ECO:0000313" key="2">
    <source>
        <dbReference type="Proteomes" id="UP000266426"/>
    </source>
</evidence>
<sequence>MKKLILRSITVIIILMAVSVPFFVQAQSKPLIVASTTDIASIAQAIAGDNLEVISMLQGGDNPTYLAPDLASQLRAQHAVLYLKNGFGLEDNWEKTWWDGVNNPLITPDSEAVQLVTAGITPKPSKVDDPEATPIHYKDANPFVWLDPANSIKIINNIYEILGNKFPDFKEDMNTNRKRYIKEFQNDIDIWKKRCEAYKGVRIVAYNHNLDYFTDSFGLNVVEYVEPAAGVAPGRKRIASLMDSIKNNGIKLMLVPDYVSLRLPKQFQEETGIKLVIVPTSCGGSWAKEYNQLFPCIVSEIHKTIQVQDNQ</sequence>
<gene>
    <name evidence="1" type="ORF">C4541_10415</name>
</gene>
<evidence type="ECO:0000313" key="1">
    <source>
        <dbReference type="EMBL" id="RJP57365.1"/>
    </source>
</evidence>
<dbReference type="GO" id="GO:0046872">
    <property type="term" value="F:metal ion binding"/>
    <property type="evidence" value="ECO:0007669"/>
    <property type="project" value="InterPro"/>
</dbReference>
<comment type="caution">
    <text evidence="1">The sequence shown here is derived from an EMBL/GenBank/DDBJ whole genome shotgun (WGS) entry which is preliminary data.</text>
</comment>
<proteinExistence type="predicted"/>
<name>A0A3A4QTR7_9BACT</name>
<accession>A0A3A4QTR7</accession>
<dbReference type="Gene3D" id="3.40.50.1980">
    <property type="entry name" value="Nitrogenase molybdenum iron protein domain"/>
    <property type="match status" value="2"/>
</dbReference>
<dbReference type="InterPro" id="IPR050492">
    <property type="entry name" value="Bact_metal-bind_prot9"/>
</dbReference>
<protein>
    <recommendedName>
        <fullName evidence="3">Zinc ABC transporter substrate-binding protein</fullName>
    </recommendedName>
</protein>
<dbReference type="GO" id="GO:0030001">
    <property type="term" value="P:metal ion transport"/>
    <property type="evidence" value="ECO:0007669"/>
    <property type="project" value="InterPro"/>
</dbReference>
<reference evidence="1 2" key="1">
    <citation type="journal article" date="2017" name="ISME J.">
        <title>Energy and carbon metabolisms in a deep terrestrial subsurface fluid microbial community.</title>
        <authorList>
            <person name="Momper L."/>
            <person name="Jungbluth S.P."/>
            <person name="Lee M.D."/>
            <person name="Amend J.P."/>
        </authorList>
    </citation>
    <scope>NUCLEOTIDE SEQUENCE [LARGE SCALE GENOMIC DNA]</scope>
    <source>
        <strain evidence="1">SURF_26</strain>
    </source>
</reference>
<dbReference type="SUPFAM" id="SSF53807">
    <property type="entry name" value="Helical backbone' metal receptor"/>
    <property type="match status" value="1"/>
</dbReference>
<dbReference type="EMBL" id="QZJZ01000082">
    <property type="protein sequence ID" value="RJP57365.1"/>
    <property type="molecule type" value="Genomic_DNA"/>
</dbReference>
<dbReference type="InterPro" id="IPR006127">
    <property type="entry name" value="ZnuA-like"/>
</dbReference>
<dbReference type="Proteomes" id="UP000266426">
    <property type="component" value="Unassembled WGS sequence"/>
</dbReference>
<organism evidence="1 2">
    <name type="scientific">Candidatus Auribacter fodinae</name>
    <dbReference type="NCBI Taxonomy" id="2093366"/>
    <lineage>
        <taxon>Bacteria</taxon>
        <taxon>Pseudomonadati</taxon>
        <taxon>Candidatus Auribacterota</taxon>
        <taxon>Candidatus Auribacteria</taxon>
        <taxon>Candidatus Auribacterales</taxon>
        <taxon>Candidatus Auribacteraceae</taxon>
        <taxon>Candidatus Auribacter</taxon>
    </lineage>
</organism>